<feature type="signal peptide" evidence="1">
    <location>
        <begin position="1"/>
        <end position="22"/>
    </location>
</feature>
<keyword evidence="1" id="KW-0732">Signal</keyword>
<proteinExistence type="predicted"/>
<protein>
    <recommendedName>
        <fullName evidence="4">Cell envelope biogenesis protein LolA</fullName>
    </recommendedName>
</protein>
<evidence type="ECO:0000313" key="2">
    <source>
        <dbReference type="EMBL" id="ARU03127.1"/>
    </source>
</evidence>
<feature type="chain" id="PRO_5012575644" description="Cell envelope biogenesis protein LolA" evidence="1">
    <location>
        <begin position="23"/>
        <end position="194"/>
    </location>
</feature>
<name>A0A1Y0EHM4_9RHOB</name>
<dbReference type="Proteomes" id="UP000195273">
    <property type="component" value="Chromosome"/>
</dbReference>
<evidence type="ECO:0008006" key="4">
    <source>
        <dbReference type="Google" id="ProtNLM"/>
    </source>
</evidence>
<sequence length="194" mass="20971">MKRAILSSFVACSFVCASSAAAETLPFSELVGNISENDLLQLPPDFFYVLDAKAGLAWVLNPETEFAFLAGLTAHDGEVHVLRNGIPEFSFPVDMPVTTVTYDGFRPEMLPASRPLLSNLDGKVTVSELEGVLPAGSKFGSQFTVQAPDGQMLMWAPEETGSGIIVINFDSDERRYVPVDVLQNILAEGLGQDE</sequence>
<dbReference type="AlphaFoldDB" id="A0A1Y0EHM4"/>
<gene>
    <name evidence="2" type="ORF">LOKVESSMR4R_03862</name>
</gene>
<keyword evidence="3" id="KW-1185">Reference proteome</keyword>
<reference evidence="2 3" key="1">
    <citation type="submission" date="2017-05" db="EMBL/GenBank/DDBJ databases">
        <title>Genome Sequence of Loktanella vestfoldensis Strain SMR4r Isolated from a Culture of the Diatom Skeletonema marinoi.</title>
        <authorList>
            <person name="Topel M."/>
            <person name="Pinder M.I.M."/>
            <person name="Johansson O.N."/>
            <person name="Kourtchenko O."/>
            <person name="Godhe A."/>
            <person name="Clarke A.K."/>
        </authorList>
    </citation>
    <scope>NUCLEOTIDE SEQUENCE [LARGE SCALE GENOMIC DNA]</scope>
    <source>
        <strain evidence="2 3">SMR4r</strain>
    </source>
</reference>
<accession>A0A1Y0EHM4</accession>
<dbReference type="KEGG" id="lvs:LOKVESSMR4R_03862"/>
<organism evidence="2 3">
    <name type="scientific">Yoonia vestfoldensis</name>
    <dbReference type="NCBI Taxonomy" id="245188"/>
    <lineage>
        <taxon>Bacteria</taxon>
        <taxon>Pseudomonadati</taxon>
        <taxon>Pseudomonadota</taxon>
        <taxon>Alphaproteobacteria</taxon>
        <taxon>Rhodobacterales</taxon>
        <taxon>Paracoccaceae</taxon>
        <taxon>Yoonia</taxon>
    </lineage>
</organism>
<evidence type="ECO:0000256" key="1">
    <source>
        <dbReference type="SAM" id="SignalP"/>
    </source>
</evidence>
<dbReference type="RefSeq" id="WP_157898287.1">
    <property type="nucleotide sequence ID" value="NZ_CP021431.1"/>
</dbReference>
<evidence type="ECO:0000313" key="3">
    <source>
        <dbReference type="Proteomes" id="UP000195273"/>
    </source>
</evidence>
<dbReference type="EMBL" id="CP021431">
    <property type="protein sequence ID" value="ARU03127.1"/>
    <property type="molecule type" value="Genomic_DNA"/>
</dbReference>